<dbReference type="AlphaFoldDB" id="A0A5D0NAX2"/>
<feature type="transmembrane region" description="Helical" evidence="7">
    <location>
        <begin position="62"/>
        <end position="80"/>
    </location>
</feature>
<proteinExistence type="predicted"/>
<dbReference type="GO" id="GO:0022857">
    <property type="term" value="F:transmembrane transporter activity"/>
    <property type="evidence" value="ECO:0007669"/>
    <property type="project" value="InterPro"/>
</dbReference>
<dbReference type="InterPro" id="IPR001958">
    <property type="entry name" value="Tet-R_TetA/multi-R_MdtG-like"/>
</dbReference>
<keyword evidence="10" id="KW-1185">Reference proteome</keyword>
<dbReference type="PANTHER" id="PTHR42718:SF9">
    <property type="entry name" value="MAJOR FACILITATOR SUPERFAMILY MULTIDRUG TRANSPORTER MFSC"/>
    <property type="match status" value="1"/>
</dbReference>
<keyword evidence="4 7" id="KW-1133">Transmembrane helix</keyword>
<feature type="transmembrane region" description="Helical" evidence="7">
    <location>
        <begin position="179"/>
        <end position="199"/>
    </location>
</feature>
<comment type="caution">
    <text evidence="9">The sequence shown here is derived from an EMBL/GenBank/DDBJ whole genome shotgun (WGS) entry which is preliminary data.</text>
</comment>
<feature type="transmembrane region" description="Helical" evidence="7">
    <location>
        <begin position="419"/>
        <end position="439"/>
    </location>
</feature>
<feature type="transmembrane region" description="Helical" evidence="7">
    <location>
        <begin position="211"/>
        <end position="229"/>
    </location>
</feature>
<evidence type="ECO:0000256" key="6">
    <source>
        <dbReference type="SAM" id="MobiDB-lite"/>
    </source>
</evidence>
<dbReference type="STRING" id="1220554.GCA_001552135_01513"/>
<dbReference type="SUPFAM" id="SSF103473">
    <property type="entry name" value="MFS general substrate transporter"/>
    <property type="match status" value="1"/>
</dbReference>
<feature type="region of interest" description="Disordered" evidence="6">
    <location>
        <begin position="1"/>
        <end position="21"/>
    </location>
</feature>
<evidence type="ECO:0000256" key="7">
    <source>
        <dbReference type="SAM" id="Phobius"/>
    </source>
</evidence>
<dbReference type="CDD" id="cd17504">
    <property type="entry name" value="MFS_MMR_MDR_like"/>
    <property type="match status" value="1"/>
</dbReference>
<evidence type="ECO:0000256" key="5">
    <source>
        <dbReference type="ARBA" id="ARBA00023136"/>
    </source>
</evidence>
<dbReference type="Pfam" id="PF07690">
    <property type="entry name" value="MFS_1"/>
    <property type="match status" value="1"/>
</dbReference>
<feature type="transmembrane region" description="Helical" evidence="7">
    <location>
        <begin position="349"/>
        <end position="366"/>
    </location>
</feature>
<dbReference type="PROSITE" id="PS50850">
    <property type="entry name" value="MFS"/>
    <property type="match status" value="1"/>
</dbReference>
<dbReference type="EMBL" id="VSFG01000010">
    <property type="protein sequence ID" value="TYB41489.1"/>
    <property type="molecule type" value="Genomic_DNA"/>
</dbReference>
<evidence type="ECO:0000256" key="2">
    <source>
        <dbReference type="ARBA" id="ARBA00022448"/>
    </source>
</evidence>
<evidence type="ECO:0000256" key="1">
    <source>
        <dbReference type="ARBA" id="ARBA00004651"/>
    </source>
</evidence>
<feature type="transmembrane region" description="Helical" evidence="7">
    <location>
        <begin position="451"/>
        <end position="472"/>
    </location>
</feature>
<keyword evidence="3 7" id="KW-0812">Transmembrane</keyword>
<dbReference type="PRINTS" id="PR01035">
    <property type="entry name" value="TCRTETA"/>
</dbReference>
<evidence type="ECO:0000313" key="9">
    <source>
        <dbReference type="EMBL" id="TYB41489.1"/>
    </source>
</evidence>
<keyword evidence="5 7" id="KW-0472">Membrane</keyword>
<dbReference type="PANTHER" id="PTHR42718">
    <property type="entry name" value="MAJOR FACILITATOR SUPERFAMILY MULTIDRUG TRANSPORTER MFSC"/>
    <property type="match status" value="1"/>
</dbReference>
<dbReference type="InterPro" id="IPR036259">
    <property type="entry name" value="MFS_trans_sf"/>
</dbReference>
<sequence length="505" mass="51115">MTGAPTTARATAGRPEPGPARTGRTLLALAAAGMVVSVQQTLVLPLLPQLMRAFDAPITDVTWVFTASLLAGAVATPLLSRFGDLYGKKRMIMLALVLLLAGSVVCAVSGSLAVLIAGRAMQGVSSAMIPLAIGMIRDTFPRERITTAIGIVSATMGVGGSAGMIVTGLIAAHTSSHHPVFWIAAALSAAGLVLVGTAARDVGARPGGRPDLAGAALLAAWLLCLLLGISQGNAWGWTSRGVLGFFAGAAALCAVWVAVQRRVRAPLVRLSLLVGPRSLSANVASALLGFSMFAAFTLIAGFVQARPDDVGYGLGGSVLDVGLYMLPSTVTMLVFSTLAGPIAARVGPAFTLAVGSAFAGLCYGWLAVSNSHGYDMLAFSAIQGVGFGIAYAALGTLAVQHVPMDQSGIASGVNSLVRVTGGSVAGAVTASILAGRAVAGRDVPTLGAYELCFWIVAAGAVLASAVAVGHGLRHPHAPSLRPGRAATRLDDAATSLDERALRRAL</sequence>
<comment type="subcellular location">
    <subcellularLocation>
        <location evidence="1">Cell membrane</location>
        <topology evidence="1">Multi-pass membrane protein</topology>
    </subcellularLocation>
</comment>
<feature type="transmembrane region" description="Helical" evidence="7">
    <location>
        <begin position="148"/>
        <end position="173"/>
    </location>
</feature>
<feature type="transmembrane region" description="Helical" evidence="7">
    <location>
        <begin position="323"/>
        <end position="342"/>
    </location>
</feature>
<evidence type="ECO:0000313" key="10">
    <source>
        <dbReference type="Proteomes" id="UP000323380"/>
    </source>
</evidence>
<dbReference type="Proteomes" id="UP000323380">
    <property type="component" value="Unassembled WGS sequence"/>
</dbReference>
<evidence type="ECO:0000259" key="8">
    <source>
        <dbReference type="PROSITE" id="PS50850"/>
    </source>
</evidence>
<feature type="transmembrane region" description="Helical" evidence="7">
    <location>
        <begin position="378"/>
        <end position="399"/>
    </location>
</feature>
<feature type="domain" description="Major facilitator superfamily (MFS) profile" evidence="8">
    <location>
        <begin position="25"/>
        <end position="475"/>
    </location>
</feature>
<protein>
    <submittedName>
        <fullName evidence="9">MFS transporter</fullName>
    </submittedName>
</protein>
<organism evidence="9 10">
    <name type="scientific">Actinomadura chibensis</name>
    <dbReference type="NCBI Taxonomy" id="392828"/>
    <lineage>
        <taxon>Bacteria</taxon>
        <taxon>Bacillati</taxon>
        <taxon>Actinomycetota</taxon>
        <taxon>Actinomycetes</taxon>
        <taxon>Streptosporangiales</taxon>
        <taxon>Thermomonosporaceae</taxon>
        <taxon>Actinomadura</taxon>
    </lineage>
</organism>
<keyword evidence="2" id="KW-0813">Transport</keyword>
<dbReference type="InterPro" id="IPR020846">
    <property type="entry name" value="MFS_dom"/>
</dbReference>
<accession>A0A5D0NAX2</accession>
<reference evidence="9 10" key="1">
    <citation type="submission" date="2019-08" db="EMBL/GenBank/DDBJ databases">
        <title>Actinomadura sp. nov. CYP1-5 isolated from mountain soil.</title>
        <authorList>
            <person name="Songsumanus A."/>
            <person name="Kuncharoen N."/>
            <person name="Kudo T."/>
            <person name="Yuki M."/>
            <person name="Igarashi Y."/>
            <person name="Tanasupawat S."/>
        </authorList>
    </citation>
    <scope>NUCLEOTIDE SEQUENCE [LARGE SCALE GENOMIC DNA]</scope>
    <source>
        <strain evidence="9 10">JCM 14158</strain>
    </source>
</reference>
<dbReference type="Gene3D" id="1.20.1250.20">
    <property type="entry name" value="MFS general substrate transporter like domains"/>
    <property type="match status" value="2"/>
</dbReference>
<feature type="transmembrane region" description="Helical" evidence="7">
    <location>
        <begin position="241"/>
        <end position="259"/>
    </location>
</feature>
<dbReference type="InterPro" id="IPR011701">
    <property type="entry name" value="MFS"/>
</dbReference>
<evidence type="ECO:0000256" key="4">
    <source>
        <dbReference type="ARBA" id="ARBA00022989"/>
    </source>
</evidence>
<dbReference type="RefSeq" id="WP_083980428.1">
    <property type="nucleotide sequence ID" value="NZ_VSFG01000010.1"/>
</dbReference>
<dbReference type="GO" id="GO:0005886">
    <property type="term" value="C:plasma membrane"/>
    <property type="evidence" value="ECO:0007669"/>
    <property type="project" value="UniProtKB-SubCell"/>
</dbReference>
<name>A0A5D0NAX2_9ACTN</name>
<feature type="transmembrane region" description="Helical" evidence="7">
    <location>
        <begin position="92"/>
        <end position="114"/>
    </location>
</feature>
<evidence type="ECO:0000256" key="3">
    <source>
        <dbReference type="ARBA" id="ARBA00022692"/>
    </source>
</evidence>
<gene>
    <name evidence="9" type="ORF">FXF69_35860</name>
</gene>
<feature type="transmembrane region" description="Helical" evidence="7">
    <location>
        <begin position="279"/>
        <end position="303"/>
    </location>
</feature>